<sequence>MILTGIFVFALVLSYSRAAWLSVGAAILVFIVVKLRIRIQYLIFAGIVIFGLIAVSWPEIKITLEKNRQDSSKEFSKHIQSVSNITSDVSN</sequence>
<feature type="non-terminal residue" evidence="7">
    <location>
        <position position="91"/>
    </location>
</feature>
<comment type="subcellular location">
    <subcellularLocation>
        <location evidence="1">Membrane</location>
        <topology evidence="1">Multi-pass membrane protein</topology>
    </subcellularLocation>
</comment>
<evidence type="ECO:0000256" key="1">
    <source>
        <dbReference type="ARBA" id="ARBA00004141"/>
    </source>
</evidence>
<gene>
    <name evidence="7" type="ORF">S03H2_67064</name>
</gene>
<dbReference type="EMBL" id="BARU01043854">
    <property type="protein sequence ID" value="GAH85809.1"/>
    <property type="molecule type" value="Genomic_DNA"/>
</dbReference>
<evidence type="ECO:0000313" key="7">
    <source>
        <dbReference type="EMBL" id="GAH85809.1"/>
    </source>
</evidence>
<evidence type="ECO:0000256" key="5">
    <source>
        <dbReference type="SAM" id="Phobius"/>
    </source>
</evidence>
<dbReference type="AlphaFoldDB" id="X1K6B3"/>
<evidence type="ECO:0000256" key="3">
    <source>
        <dbReference type="ARBA" id="ARBA00022989"/>
    </source>
</evidence>
<accession>X1K6B3</accession>
<keyword evidence="2 5" id="KW-0812">Transmembrane</keyword>
<proteinExistence type="predicted"/>
<protein>
    <recommendedName>
        <fullName evidence="6">O-antigen ligase-related domain-containing protein</fullName>
    </recommendedName>
</protein>
<name>X1K6B3_9ZZZZ</name>
<dbReference type="InterPro" id="IPR007016">
    <property type="entry name" value="O-antigen_ligase-rel_domated"/>
</dbReference>
<keyword evidence="3 5" id="KW-1133">Transmembrane helix</keyword>
<reference evidence="7" key="1">
    <citation type="journal article" date="2014" name="Front. Microbiol.">
        <title>High frequency of phylogenetically diverse reductive dehalogenase-homologous genes in deep subseafloor sedimentary metagenomes.</title>
        <authorList>
            <person name="Kawai M."/>
            <person name="Futagami T."/>
            <person name="Toyoda A."/>
            <person name="Takaki Y."/>
            <person name="Nishi S."/>
            <person name="Hori S."/>
            <person name="Arai W."/>
            <person name="Tsubouchi T."/>
            <person name="Morono Y."/>
            <person name="Uchiyama I."/>
            <person name="Ito T."/>
            <person name="Fujiyama A."/>
            <person name="Inagaki F."/>
            <person name="Takami H."/>
        </authorList>
    </citation>
    <scope>NUCLEOTIDE SEQUENCE</scope>
    <source>
        <strain evidence="7">Expedition CK06-06</strain>
    </source>
</reference>
<evidence type="ECO:0000259" key="6">
    <source>
        <dbReference type="Pfam" id="PF04932"/>
    </source>
</evidence>
<feature type="transmembrane region" description="Helical" evidence="5">
    <location>
        <begin position="39"/>
        <end position="57"/>
    </location>
</feature>
<dbReference type="GO" id="GO:0016020">
    <property type="term" value="C:membrane"/>
    <property type="evidence" value="ECO:0007669"/>
    <property type="project" value="UniProtKB-SubCell"/>
</dbReference>
<organism evidence="7">
    <name type="scientific">marine sediment metagenome</name>
    <dbReference type="NCBI Taxonomy" id="412755"/>
    <lineage>
        <taxon>unclassified sequences</taxon>
        <taxon>metagenomes</taxon>
        <taxon>ecological metagenomes</taxon>
    </lineage>
</organism>
<keyword evidence="4 5" id="KW-0472">Membrane</keyword>
<feature type="transmembrane region" description="Helical" evidence="5">
    <location>
        <begin position="6"/>
        <end position="32"/>
    </location>
</feature>
<dbReference type="Pfam" id="PF04932">
    <property type="entry name" value="Wzy_C"/>
    <property type="match status" value="1"/>
</dbReference>
<evidence type="ECO:0000256" key="4">
    <source>
        <dbReference type="ARBA" id="ARBA00023136"/>
    </source>
</evidence>
<comment type="caution">
    <text evidence="7">The sequence shown here is derived from an EMBL/GenBank/DDBJ whole genome shotgun (WGS) entry which is preliminary data.</text>
</comment>
<feature type="domain" description="O-antigen ligase-related" evidence="6">
    <location>
        <begin position="5"/>
        <end position="65"/>
    </location>
</feature>
<evidence type="ECO:0000256" key="2">
    <source>
        <dbReference type="ARBA" id="ARBA00022692"/>
    </source>
</evidence>